<evidence type="ECO:0000313" key="1">
    <source>
        <dbReference type="EMBL" id="TDR43920.1"/>
    </source>
</evidence>
<evidence type="ECO:0000313" key="2">
    <source>
        <dbReference type="Proteomes" id="UP000295293"/>
    </source>
</evidence>
<sequence length="69" mass="7519">MVEKNPLRRTNPATGAYLTSSPPIWATYPYDTETGKYWSAMTNAERVASAITDPDLIWSGLVWSGPASG</sequence>
<dbReference type="Proteomes" id="UP000295293">
    <property type="component" value="Unassembled WGS sequence"/>
</dbReference>
<keyword evidence="2" id="KW-1185">Reference proteome</keyword>
<organism evidence="1 2">
    <name type="scientific">Tahibacter aquaticus</name>
    <dbReference type="NCBI Taxonomy" id="520092"/>
    <lineage>
        <taxon>Bacteria</taxon>
        <taxon>Pseudomonadati</taxon>
        <taxon>Pseudomonadota</taxon>
        <taxon>Gammaproteobacteria</taxon>
        <taxon>Lysobacterales</taxon>
        <taxon>Rhodanobacteraceae</taxon>
        <taxon>Tahibacter</taxon>
    </lineage>
</organism>
<reference evidence="1 2" key="1">
    <citation type="submission" date="2019-03" db="EMBL/GenBank/DDBJ databases">
        <title>Genomic Encyclopedia of Type Strains, Phase IV (KMG-IV): sequencing the most valuable type-strain genomes for metagenomic binning, comparative biology and taxonomic classification.</title>
        <authorList>
            <person name="Goeker M."/>
        </authorList>
    </citation>
    <scope>NUCLEOTIDE SEQUENCE [LARGE SCALE GENOMIC DNA]</scope>
    <source>
        <strain evidence="1 2">DSM 21667</strain>
    </source>
</reference>
<protein>
    <submittedName>
        <fullName evidence="1">Uncharacterized protein</fullName>
    </submittedName>
</protein>
<proteinExistence type="predicted"/>
<dbReference type="EMBL" id="SNZH01000006">
    <property type="protein sequence ID" value="TDR43920.1"/>
    <property type="molecule type" value="Genomic_DNA"/>
</dbReference>
<dbReference type="AlphaFoldDB" id="A0A4V3DMC6"/>
<name>A0A4V3DMC6_9GAMM</name>
<gene>
    <name evidence="1" type="ORF">DFR29_10662</name>
</gene>
<dbReference type="RefSeq" id="WP_166654025.1">
    <property type="nucleotide sequence ID" value="NZ_SNZH01000006.1"/>
</dbReference>
<comment type="caution">
    <text evidence="1">The sequence shown here is derived from an EMBL/GenBank/DDBJ whole genome shotgun (WGS) entry which is preliminary data.</text>
</comment>
<accession>A0A4V3DMC6</accession>